<organism evidence="4 5">
    <name type="scientific">Ruminococcus flavefaciens 007c</name>
    <dbReference type="NCBI Taxonomy" id="1341157"/>
    <lineage>
        <taxon>Bacteria</taxon>
        <taxon>Bacillati</taxon>
        <taxon>Bacillota</taxon>
        <taxon>Clostridia</taxon>
        <taxon>Eubacteriales</taxon>
        <taxon>Oscillospiraceae</taxon>
        <taxon>Ruminococcus</taxon>
    </lineage>
</organism>
<dbReference type="InterPro" id="IPR036390">
    <property type="entry name" value="WH_DNA-bd_sf"/>
</dbReference>
<feature type="domain" description="HTH deoR-type" evidence="3">
    <location>
        <begin position="2"/>
        <end position="60"/>
    </location>
</feature>
<dbReference type="InterPro" id="IPR028349">
    <property type="entry name" value="PafC-like"/>
</dbReference>
<dbReference type="AlphaFoldDB" id="W7UZY7"/>
<dbReference type="OrthoDB" id="9815009at2"/>
<evidence type="ECO:0000256" key="1">
    <source>
        <dbReference type="ARBA" id="ARBA00023015"/>
    </source>
</evidence>
<dbReference type="PROSITE" id="PS51000">
    <property type="entry name" value="HTH_DEOR_2"/>
    <property type="match status" value="1"/>
</dbReference>
<dbReference type="PIRSF" id="PIRSF016838">
    <property type="entry name" value="PafC"/>
    <property type="match status" value="1"/>
</dbReference>
<dbReference type="InterPro" id="IPR001034">
    <property type="entry name" value="DeoR_HTH"/>
</dbReference>
<dbReference type="InterPro" id="IPR051534">
    <property type="entry name" value="CBASS_pafABC_assoc_protein"/>
</dbReference>
<accession>W7UZY7</accession>
<dbReference type="EMBL" id="ATAX01000021">
    <property type="protein sequence ID" value="EWM54052.1"/>
    <property type="molecule type" value="Genomic_DNA"/>
</dbReference>
<reference evidence="4 5" key="1">
    <citation type="journal article" date="2014" name="PLoS ONE">
        <title>Rumen cellulosomics: divergent fiber-degrading strategies revealed by comparative genome-wide analysis of six ruminococcal strains.</title>
        <authorList>
            <person name="Dassa B."/>
            <person name="Borovok I."/>
            <person name="Ruimy-Israeli V."/>
            <person name="Lamed R."/>
            <person name="Flint H.J."/>
            <person name="Duncan S.H."/>
            <person name="Henrissat B."/>
            <person name="Coutinho P."/>
            <person name="Morrison M."/>
            <person name="Mosoni P."/>
            <person name="Yeoman C.J."/>
            <person name="White B.A."/>
            <person name="Bayer E.A."/>
        </authorList>
    </citation>
    <scope>NUCLEOTIDE SEQUENCE [LARGE SCALE GENOMIC DNA]</scope>
    <source>
        <strain evidence="4 5">007c</strain>
    </source>
</reference>
<dbReference type="Pfam" id="PF13280">
    <property type="entry name" value="WYL"/>
    <property type="match status" value="1"/>
</dbReference>
<evidence type="ECO:0000313" key="4">
    <source>
        <dbReference type="EMBL" id="EWM54052.1"/>
    </source>
</evidence>
<dbReference type="PATRIC" id="fig|1341157.4.peg.1292"/>
<dbReference type="eggNOG" id="COG2378">
    <property type="taxonomic scope" value="Bacteria"/>
</dbReference>
<evidence type="ECO:0000256" key="2">
    <source>
        <dbReference type="ARBA" id="ARBA00023163"/>
    </source>
</evidence>
<dbReference type="InterPro" id="IPR057727">
    <property type="entry name" value="WCX_dom"/>
</dbReference>
<evidence type="ECO:0000259" key="3">
    <source>
        <dbReference type="PROSITE" id="PS51000"/>
    </source>
</evidence>
<keyword evidence="2" id="KW-0804">Transcription</keyword>
<dbReference type="PANTHER" id="PTHR34580">
    <property type="match status" value="1"/>
</dbReference>
<dbReference type="SUPFAM" id="SSF46785">
    <property type="entry name" value="Winged helix' DNA-binding domain"/>
    <property type="match status" value="1"/>
</dbReference>
<comment type="caution">
    <text evidence="4">The sequence shown here is derived from an EMBL/GenBank/DDBJ whole genome shotgun (WGS) entry which is preliminary data.</text>
</comment>
<gene>
    <name evidence="4" type="ORF">RF007C_00170</name>
</gene>
<dbReference type="Pfam" id="PF08279">
    <property type="entry name" value="HTH_11"/>
    <property type="match status" value="1"/>
</dbReference>
<proteinExistence type="predicted"/>
<dbReference type="Pfam" id="PF25583">
    <property type="entry name" value="WCX"/>
    <property type="match status" value="1"/>
</dbReference>
<dbReference type="InterPro" id="IPR036388">
    <property type="entry name" value="WH-like_DNA-bd_sf"/>
</dbReference>
<dbReference type="GO" id="GO:0003700">
    <property type="term" value="F:DNA-binding transcription factor activity"/>
    <property type="evidence" value="ECO:0007669"/>
    <property type="project" value="InterPro"/>
</dbReference>
<dbReference type="Proteomes" id="UP000019365">
    <property type="component" value="Unassembled WGS sequence"/>
</dbReference>
<dbReference type="PROSITE" id="PS52050">
    <property type="entry name" value="WYL"/>
    <property type="match status" value="1"/>
</dbReference>
<dbReference type="PANTHER" id="PTHR34580:SF1">
    <property type="entry name" value="PROTEIN PAFC"/>
    <property type="match status" value="1"/>
</dbReference>
<dbReference type="Gene3D" id="1.10.10.10">
    <property type="entry name" value="Winged helix-like DNA-binding domain superfamily/Winged helix DNA-binding domain"/>
    <property type="match status" value="1"/>
</dbReference>
<dbReference type="RefSeq" id="WP_037298359.1">
    <property type="nucleotide sequence ID" value="NZ_ATAX01000021.1"/>
</dbReference>
<sequence length="302" mass="34977">MKIDRLIGILSVLLQRNKVTSAELAEIFEVSRRTILRDIETINLSGIPIIAEQGQGGGISIMDGYKIDRTLLSSEDMHAILSGLKSLDSISGTNRYRQLMEKLSADDCTTVNVDNHIIIDLSSWDKSAIADKIELIKQAMEKRKTITFRYFSPNGESERKIEPYHLIFQWSAWYVWGYCTERKDYRMFKLNRMTELSLTNEKFTDRNVPEFICDKLRHTKGEVKATVKFTNSVKWRIIDEFGVGFLNDNADGTIIMNLTWSDKQSFFSYILSFCSDAEIIEPLELRQEFSEFLKKIQVQYET</sequence>
<keyword evidence="1" id="KW-0805">Transcription regulation</keyword>
<dbReference type="InterPro" id="IPR026881">
    <property type="entry name" value="WYL_dom"/>
</dbReference>
<protein>
    <recommendedName>
        <fullName evidence="3">HTH deoR-type domain-containing protein</fullName>
    </recommendedName>
</protein>
<dbReference type="InterPro" id="IPR013196">
    <property type="entry name" value="HTH_11"/>
</dbReference>
<name>W7UZY7_RUMFL</name>
<evidence type="ECO:0000313" key="5">
    <source>
        <dbReference type="Proteomes" id="UP000019365"/>
    </source>
</evidence>
<keyword evidence="5" id="KW-1185">Reference proteome</keyword>